<evidence type="ECO:0000313" key="12">
    <source>
        <dbReference type="Proteomes" id="UP001157974"/>
    </source>
</evidence>
<dbReference type="Gene3D" id="3.40.50.620">
    <property type="entry name" value="HUPs"/>
    <property type="match status" value="1"/>
</dbReference>
<evidence type="ECO:0000313" key="11">
    <source>
        <dbReference type="EMBL" id="KAJ8906908.1"/>
    </source>
</evidence>
<keyword evidence="5" id="KW-0808">Transferase</keyword>
<name>A0AAV8V0H4_9RHOD</name>
<evidence type="ECO:0000256" key="2">
    <source>
        <dbReference type="ARBA" id="ARBA00012393"/>
    </source>
</evidence>
<evidence type="ECO:0000256" key="9">
    <source>
        <dbReference type="ARBA" id="ARBA00022840"/>
    </source>
</evidence>
<evidence type="ECO:0000256" key="6">
    <source>
        <dbReference type="ARBA" id="ARBA00022695"/>
    </source>
</evidence>
<evidence type="ECO:0000256" key="5">
    <source>
        <dbReference type="ARBA" id="ARBA00022679"/>
    </source>
</evidence>
<evidence type="ECO:0000256" key="8">
    <source>
        <dbReference type="ARBA" id="ARBA00022827"/>
    </source>
</evidence>
<feature type="domain" description="FAD synthetase" evidence="10">
    <location>
        <begin position="44"/>
        <end position="193"/>
    </location>
</feature>
<dbReference type="InterPro" id="IPR015864">
    <property type="entry name" value="FAD_synthase"/>
</dbReference>
<dbReference type="InterPro" id="IPR014729">
    <property type="entry name" value="Rossmann-like_a/b/a_fold"/>
</dbReference>
<dbReference type="Proteomes" id="UP001157974">
    <property type="component" value="Unassembled WGS sequence"/>
</dbReference>
<comment type="pathway">
    <text evidence="1">Cofactor biosynthesis; FAD biosynthesis; FAD from FMN: step 1/1.</text>
</comment>
<keyword evidence="9" id="KW-0067">ATP-binding</keyword>
<keyword evidence="4" id="KW-0288">FMN</keyword>
<dbReference type="GO" id="GO:0003919">
    <property type="term" value="F:FMN adenylyltransferase activity"/>
    <property type="evidence" value="ECO:0007669"/>
    <property type="project" value="UniProtKB-EC"/>
</dbReference>
<reference evidence="11 12" key="1">
    <citation type="journal article" date="2023" name="Nat. Commun.">
        <title>Origin of minicircular mitochondrial genomes in red algae.</title>
        <authorList>
            <person name="Lee Y."/>
            <person name="Cho C.H."/>
            <person name="Lee Y.M."/>
            <person name="Park S.I."/>
            <person name="Yang J.H."/>
            <person name="West J.A."/>
            <person name="Bhattacharya D."/>
            <person name="Yoon H.S."/>
        </authorList>
    </citation>
    <scope>NUCLEOTIDE SEQUENCE [LARGE SCALE GENOMIC DNA]</scope>
    <source>
        <strain evidence="11 12">CCMP1338</strain>
        <tissue evidence="11">Whole cell</tissue>
    </source>
</reference>
<gene>
    <name evidence="11" type="ORF">NDN08_003392</name>
</gene>
<proteinExistence type="predicted"/>
<keyword evidence="7" id="KW-0547">Nucleotide-binding</keyword>
<keyword evidence="8" id="KW-0274">FAD</keyword>
<dbReference type="AlphaFoldDB" id="A0AAV8V0H4"/>
<organism evidence="11 12">
    <name type="scientific">Rhodosorus marinus</name>
    <dbReference type="NCBI Taxonomy" id="101924"/>
    <lineage>
        <taxon>Eukaryota</taxon>
        <taxon>Rhodophyta</taxon>
        <taxon>Stylonematophyceae</taxon>
        <taxon>Stylonematales</taxon>
        <taxon>Stylonemataceae</taxon>
        <taxon>Rhodosorus</taxon>
    </lineage>
</organism>
<keyword evidence="6" id="KW-0548">Nucleotidyltransferase</keyword>
<dbReference type="GO" id="GO:0009231">
    <property type="term" value="P:riboflavin biosynthetic process"/>
    <property type="evidence" value="ECO:0007669"/>
    <property type="project" value="InterPro"/>
</dbReference>
<dbReference type="Pfam" id="PF06574">
    <property type="entry name" value="FAD_syn"/>
    <property type="match status" value="1"/>
</dbReference>
<dbReference type="NCBIfam" id="TIGR00125">
    <property type="entry name" value="cyt_tran_rel"/>
    <property type="match status" value="1"/>
</dbReference>
<evidence type="ECO:0000256" key="4">
    <source>
        <dbReference type="ARBA" id="ARBA00022643"/>
    </source>
</evidence>
<dbReference type="GO" id="GO:0005524">
    <property type="term" value="F:ATP binding"/>
    <property type="evidence" value="ECO:0007669"/>
    <property type="project" value="UniProtKB-KW"/>
</dbReference>
<protein>
    <recommendedName>
        <fullName evidence="2">FAD synthase</fullName>
        <ecNumber evidence="2">2.7.7.2</ecNumber>
    </recommendedName>
</protein>
<comment type="caution">
    <text evidence="11">The sequence shown here is derived from an EMBL/GenBank/DDBJ whole genome shotgun (WGS) entry which is preliminary data.</text>
</comment>
<keyword evidence="3" id="KW-0285">Flavoprotein</keyword>
<evidence type="ECO:0000259" key="10">
    <source>
        <dbReference type="Pfam" id="PF06574"/>
    </source>
</evidence>
<evidence type="ECO:0000256" key="7">
    <source>
        <dbReference type="ARBA" id="ARBA00022741"/>
    </source>
</evidence>
<dbReference type="EC" id="2.7.7.2" evidence="2"/>
<evidence type="ECO:0000256" key="3">
    <source>
        <dbReference type="ARBA" id="ARBA00022630"/>
    </source>
</evidence>
<dbReference type="InterPro" id="IPR004821">
    <property type="entry name" value="Cyt_trans-like"/>
</dbReference>
<dbReference type="CDD" id="cd02064">
    <property type="entry name" value="FAD_synthetase_N"/>
    <property type="match status" value="1"/>
</dbReference>
<keyword evidence="12" id="KW-1185">Reference proteome</keyword>
<dbReference type="EMBL" id="JAMWBK010000003">
    <property type="protein sequence ID" value="KAJ8906908.1"/>
    <property type="molecule type" value="Genomic_DNA"/>
</dbReference>
<accession>A0AAV8V0H4</accession>
<sequence length="293" mass="32288">MLNSCFVLSLGVEKRCRASMTCSKRVEEVKSGTSLRSGIDVQFSESVIVPGKFDALHLGHRELVQHASALGDTVLVMTFPGMAEVLGWEPRKPTCSSKQRKEIFNAWSEELSTNIYTVEIPFSKIRSLKPNEFIEFVVNDFDTSAIVCGNDWRFGYKAAGDVNMLKTICGEMSLVADVVGAMSLDDEPISSSRVRRALDDGDMELVQRLLGRAHQLYGKFDMAKKVVSDLENSSPRTGLYRASISSGSDDCPVIVRIDRNEEATACIEIVSGDVPEDVGETVDVNIHQLIEAK</sequence>
<dbReference type="SUPFAM" id="SSF52374">
    <property type="entry name" value="Nucleotidylyl transferase"/>
    <property type="match status" value="1"/>
</dbReference>
<evidence type="ECO:0000256" key="1">
    <source>
        <dbReference type="ARBA" id="ARBA00004726"/>
    </source>
</evidence>